<feature type="compositionally biased region" description="Basic residues" evidence="1">
    <location>
        <begin position="108"/>
        <end position="127"/>
    </location>
</feature>
<evidence type="ECO:0000313" key="3">
    <source>
        <dbReference type="Proteomes" id="UP001177140"/>
    </source>
</evidence>
<reference evidence="2" key="1">
    <citation type="submission" date="2022-03" db="EMBL/GenBank/DDBJ databases">
        <title>A functionally conserved STORR gene fusion in Papaver species that diverged 16.8 million years ago.</title>
        <authorList>
            <person name="Catania T."/>
        </authorList>
    </citation>
    <scope>NUCLEOTIDE SEQUENCE</scope>
    <source>
        <strain evidence="2">S-191538</strain>
    </source>
</reference>
<dbReference type="Proteomes" id="UP001177140">
    <property type="component" value="Unassembled WGS sequence"/>
</dbReference>
<dbReference type="EMBL" id="JAJJMA010161608">
    <property type="protein sequence ID" value="MCL7035851.1"/>
    <property type="molecule type" value="Genomic_DNA"/>
</dbReference>
<name>A0AA41SGA9_PAPNU</name>
<gene>
    <name evidence="2" type="ORF">MKW94_007344</name>
</gene>
<protein>
    <submittedName>
        <fullName evidence="2">Uncharacterized protein</fullName>
    </submittedName>
</protein>
<evidence type="ECO:0000256" key="1">
    <source>
        <dbReference type="SAM" id="MobiDB-lite"/>
    </source>
</evidence>
<sequence length="127" mass="14179">FNVEKLIGVLDAAIAKSNLNAASVAEDRFITEAEITLVELKQLLTALRVSRPREEDFQPILSRFAILIRKWETMETKLKQLSAPFFAMLKVEFPDGVTGFSLASVSSKSKHNKKKGKSSKKGKGKRK</sequence>
<comment type="caution">
    <text evidence="2">The sequence shown here is derived from an EMBL/GenBank/DDBJ whole genome shotgun (WGS) entry which is preliminary data.</text>
</comment>
<proteinExistence type="predicted"/>
<dbReference type="AlphaFoldDB" id="A0AA41SGA9"/>
<feature type="non-terminal residue" evidence="2">
    <location>
        <position position="127"/>
    </location>
</feature>
<organism evidence="2 3">
    <name type="scientific">Papaver nudicaule</name>
    <name type="common">Iceland poppy</name>
    <dbReference type="NCBI Taxonomy" id="74823"/>
    <lineage>
        <taxon>Eukaryota</taxon>
        <taxon>Viridiplantae</taxon>
        <taxon>Streptophyta</taxon>
        <taxon>Embryophyta</taxon>
        <taxon>Tracheophyta</taxon>
        <taxon>Spermatophyta</taxon>
        <taxon>Magnoliopsida</taxon>
        <taxon>Ranunculales</taxon>
        <taxon>Papaveraceae</taxon>
        <taxon>Papaveroideae</taxon>
        <taxon>Papaver</taxon>
    </lineage>
</organism>
<accession>A0AA41SGA9</accession>
<feature type="region of interest" description="Disordered" evidence="1">
    <location>
        <begin position="104"/>
        <end position="127"/>
    </location>
</feature>
<evidence type="ECO:0000313" key="2">
    <source>
        <dbReference type="EMBL" id="MCL7035851.1"/>
    </source>
</evidence>
<keyword evidence="3" id="KW-1185">Reference proteome</keyword>